<comment type="catalytic activity">
    <reaction evidence="5">
        <text>an R-cob(III)alamin(out) + ATP + H2O = an R-cob(III)alamin(in) + ADP + phosphate + H(+)</text>
        <dbReference type="Rhea" id="RHEA:17873"/>
        <dbReference type="ChEBI" id="CHEBI:15377"/>
        <dbReference type="ChEBI" id="CHEBI:15378"/>
        <dbReference type="ChEBI" id="CHEBI:30616"/>
        <dbReference type="ChEBI" id="CHEBI:43474"/>
        <dbReference type="ChEBI" id="CHEBI:140785"/>
        <dbReference type="ChEBI" id="CHEBI:456216"/>
        <dbReference type="EC" id="7.6.2.8"/>
    </reaction>
</comment>
<dbReference type="SUPFAM" id="SSF52540">
    <property type="entry name" value="P-loop containing nucleoside triphosphate hydrolases"/>
    <property type="match status" value="1"/>
</dbReference>
<evidence type="ECO:0000313" key="11">
    <source>
        <dbReference type="EMBL" id="MCQ1539079.1"/>
    </source>
</evidence>
<dbReference type="FunFam" id="3.40.50.300:FF:000134">
    <property type="entry name" value="Iron-enterobactin ABC transporter ATP-binding protein"/>
    <property type="match status" value="1"/>
</dbReference>
<comment type="function">
    <text evidence="6">Required for corrinoid utilization. Probably part of the ABC transporter complex BtuCDF involved in cobalamin (vitamin B12) import. Probably responsible for energy coupling to the transport system.</text>
</comment>
<dbReference type="InterPro" id="IPR003593">
    <property type="entry name" value="AAA+_ATPase"/>
</dbReference>
<gene>
    <name evidence="11" type="ORF">FTO68_08815</name>
</gene>
<dbReference type="PROSITE" id="PS00211">
    <property type="entry name" value="ABC_TRANSPORTER_1"/>
    <property type="match status" value="1"/>
</dbReference>
<dbReference type="Pfam" id="PF00005">
    <property type="entry name" value="ABC_tran"/>
    <property type="match status" value="1"/>
</dbReference>
<evidence type="ECO:0000256" key="6">
    <source>
        <dbReference type="ARBA" id="ARBA00058960"/>
    </source>
</evidence>
<evidence type="ECO:0000256" key="1">
    <source>
        <dbReference type="ARBA" id="ARBA00022448"/>
    </source>
</evidence>
<reference evidence="11 12" key="1">
    <citation type="submission" date="2019-08" db="EMBL/GenBank/DDBJ databases">
        <authorList>
            <person name="Chen S.-C."/>
            <person name="Lai M.-C."/>
            <person name="You Y.-T."/>
        </authorList>
    </citation>
    <scope>NUCLEOTIDE SEQUENCE [LARGE SCALE GENOMIC DNA]</scope>
    <source>
        <strain evidence="11 12">P2F9704a</strain>
    </source>
</reference>
<dbReference type="InterPro" id="IPR003439">
    <property type="entry name" value="ABC_transporter-like_ATP-bd"/>
</dbReference>
<protein>
    <recommendedName>
        <fullName evidence="8">Cobalamin import ATP-binding protein BtuD</fullName>
        <ecNumber evidence="7">7.6.2.8</ecNumber>
    </recommendedName>
    <alternativeName>
        <fullName evidence="9">Vitamin B12-transporting ATPase</fullName>
    </alternativeName>
</protein>
<accession>A0ABD4TLK2</accession>
<dbReference type="PANTHER" id="PTHR42794:SF1">
    <property type="entry name" value="HEMIN IMPORT ATP-BINDING PROTEIN HMUV"/>
    <property type="match status" value="1"/>
</dbReference>
<feature type="domain" description="ABC transporter" evidence="10">
    <location>
        <begin position="1"/>
        <end position="238"/>
    </location>
</feature>
<dbReference type="InterPro" id="IPR017871">
    <property type="entry name" value="ABC_transporter-like_CS"/>
</dbReference>
<dbReference type="EC" id="7.6.2.8" evidence="7"/>
<sequence>MKTVDVVHLDVCYGAHQILEEIAFSATPGEMIGICGPNGSGKTTLLKAMSRIVAPSGGEIYYNNQNMENLSFRMLAQRVAVVPQETAINFDYTVREIVMMGRHPYIGRFASESREDHAICDRVMRLANVSPLAEMPVNAISGGERQRVLIARALAQEPDILLLDEATSHLDISHQIEILSIIRKEMEETTTISVFHDINLAAYYCDRIILLKERKIAAIGSPEDVLTREMIRLVYGIDVLISTHPTTGRPYILPLYTYGMHDAMAGRVHIVCGGGCGTPLIRRLHQAGWHLTTGILNVLDSDYRTAEELGIPALSEAPFAPISEASSSLLMEYFEKADKIILVAMPVGRGNLDNIRLLHPHAKKTVIIGSSESFEDYTGGEAGCVLGSLIENGARVETSLDSAMLHLRKQTNSG</sequence>
<keyword evidence="1" id="KW-0813">Transport</keyword>
<dbReference type="PROSITE" id="PS50893">
    <property type="entry name" value="ABC_TRANSPORTER_2"/>
    <property type="match status" value="1"/>
</dbReference>
<dbReference type="GO" id="GO:0015420">
    <property type="term" value="F:ABC-type vitamin B12 transporter activity"/>
    <property type="evidence" value="ECO:0007669"/>
    <property type="project" value="UniProtKB-EC"/>
</dbReference>
<dbReference type="RefSeq" id="WP_255333043.1">
    <property type="nucleotide sequence ID" value="NZ_VOTZ01000019.1"/>
</dbReference>
<dbReference type="CDD" id="cd03214">
    <property type="entry name" value="ABC_Iron-Siderophores_B12_Hemin"/>
    <property type="match status" value="1"/>
</dbReference>
<comment type="caution">
    <text evidence="11">The sequence shown here is derived from an EMBL/GenBank/DDBJ whole genome shotgun (WGS) entry which is preliminary data.</text>
</comment>
<proteinExistence type="predicted"/>
<dbReference type="SMART" id="SM00382">
    <property type="entry name" value="AAA"/>
    <property type="match status" value="1"/>
</dbReference>
<evidence type="ECO:0000313" key="12">
    <source>
        <dbReference type="Proteomes" id="UP001524383"/>
    </source>
</evidence>
<dbReference type="GO" id="GO:0005524">
    <property type="term" value="F:ATP binding"/>
    <property type="evidence" value="ECO:0007669"/>
    <property type="project" value="UniProtKB-KW"/>
</dbReference>
<evidence type="ECO:0000256" key="9">
    <source>
        <dbReference type="ARBA" id="ARBA00077139"/>
    </source>
</evidence>
<dbReference type="PANTHER" id="PTHR42794">
    <property type="entry name" value="HEMIN IMPORT ATP-BINDING PROTEIN HMUV"/>
    <property type="match status" value="1"/>
</dbReference>
<evidence type="ECO:0000256" key="4">
    <source>
        <dbReference type="ARBA" id="ARBA00022967"/>
    </source>
</evidence>
<keyword evidence="12" id="KW-1185">Reference proteome</keyword>
<keyword evidence="4" id="KW-1278">Translocase</keyword>
<evidence type="ECO:0000256" key="5">
    <source>
        <dbReference type="ARBA" id="ARBA00050590"/>
    </source>
</evidence>
<evidence type="ECO:0000256" key="8">
    <source>
        <dbReference type="ARBA" id="ARBA00073649"/>
    </source>
</evidence>
<evidence type="ECO:0000256" key="3">
    <source>
        <dbReference type="ARBA" id="ARBA00022840"/>
    </source>
</evidence>
<evidence type="ECO:0000256" key="2">
    <source>
        <dbReference type="ARBA" id="ARBA00022741"/>
    </source>
</evidence>
<evidence type="ECO:0000259" key="10">
    <source>
        <dbReference type="PROSITE" id="PS50893"/>
    </source>
</evidence>
<organism evidence="11 12">
    <name type="scientific">Methanocalculus taiwanensis</name>
    <dbReference type="NCBI Taxonomy" id="106207"/>
    <lineage>
        <taxon>Archaea</taxon>
        <taxon>Methanobacteriati</taxon>
        <taxon>Methanobacteriota</taxon>
        <taxon>Stenosarchaea group</taxon>
        <taxon>Methanomicrobia</taxon>
        <taxon>Methanomicrobiales</taxon>
        <taxon>Methanocalculaceae</taxon>
        <taxon>Methanocalculus</taxon>
    </lineage>
</organism>
<dbReference type="Proteomes" id="UP001524383">
    <property type="component" value="Unassembled WGS sequence"/>
</dbReference>
<keyword evidence="2" id="KW-0547">Nucleotide-binding</keyword>
<keyword evidence="3 11" id="KW-0067">ATP-binding</keyword>
<name>A0ABD4TLK2_9EURY</name>
<evidence type="ECO:0000256" key="7">
    <source>
        <dbReference type="ARBA" id="ARBA00066387"/>
    </source>
</evidence>
<dbReference type="InterPro" id="IPR027417">
    <property type="entry name" value="P-loop_NTPase"/>
</dbReference>
<dbReference type="Gene3D" id="3.40.50.300">
    <property type="entry name" value="P-loop containing nucleotide triphosphate hydrolases"/>
    <property type="match status" value="1"/>
</dbReference>
<dbReference type="EMBL" id="VOTZ01000019">
    <property type="protein sequence ID" value="MCQ1539079.1"/>
    <property type="molecule type" value="Genomic_DNA"/>
</dbReference>
<dbReference type="AlphaFoldDB" id="A0ABD4TLK2"/>